<evidence type="ECO:0000313" key="3">
    <source>
        <dbReference type="Proteomes" id="UP001597307"/>
    </source>
</evidence>
<proteinExistence type="predicted"/>
<sequence length="190" mass="20271">MSRVFSIGWLMSLAFTQGRVGAVLAYPLCLLIVAVYAHCGQVYESPDRSGMVIFGRYRLWVELVAGALIFVAGTLIAFSLIPVLGPATVGVMAVVFSLLLWLGIAQMGSAAMAATPVGSETPKGDRWQAAALAQRPGTRFSALLLTKQLIDSLPTGDIAVATAADDRLLRAYEQFGFTAGKSRRVYRVAS</sequence>
<organism evidence="2 3">
    <name type="scientific">Arthrobacter flavus</name>
    <dbReference type="NCBI Taxonomy" id="95172"/>
    <lineage>
        <taxon>Bacteria</taxon>
        <taxon>Bacillati</taxon>
        <taxon>Actinomycetota</taxon>
        <taxon>Actinomycetes</taxon>
        <taxon>Micrococcales</taxon>
        <taxon>Micrococcaceae</taxon>
        <taxon>Arthrobacter</taxon>
    </lineage>
</organism>
<dbReference type="RefSeq" id="WP_343878749.1">
    <property type="nucleotide sequence ID" value="NZ_BAAAIJ010000027.1"/>
</dbReference>
<keyword evidence="1" id="KW-0472">Membrane</keyword>
<evidence type="ECO:0000313" key="2">
    <source>
        <dbReference type="EMBL" id="MFD1846475.1"/>
    </source>
</evidence>
<dbReference type="EMBL" id="JBHUGA010000016">
    <property type="protein sequence ID" value="MFD1846475.1"/>
    <property type="molecule type" value="Genomic_DNA"/>
</dbReference>
<feature type="transmembrane region" description="Helical" evidence="1">
    <location>
        <begin position="59"/>
        <end position="81"/>
    </location>
</feature>
<dbReference type="Proteomes" id="UP001597307">
    <property type="component" value="Unassembled WGS sequence"/>
</dbReference>
<keyword evidence="1" id="KW-1133">Transmembrane helix</keyword>
<gene>
    <name evidence="2" type="ORF">ACFSFX_07690</name>
</gene>
<feature type="transmembrane region" description="Helical" evidence="1">
    <location>
        <begin position="20"/>
        <end position="39"/>
    </location>
</feature>
<evidence type="ECO:0000256" key="1">
    <source>
        <dbReference type="SAM" id="Phobius"/>
    </source>
</evidence>
<accession>A0ABW4Q6Z0</accession>
<keyword evidence="1" id="KW-0812">Transmembrane</keyword>
<feature type="transmembrane region" description="Helical" evidence="1">
    <location>
        <begin position="87"/>
        <end position="104"/>
    </location>
</feature>
<comment type="caution">
    <text evidence="2">The sequence shown here is derived from an EMBL/GenBank/DDBJ whole genome shotgun (WGS) entry which is preliminary data.</text>
</comment>
<name>A0ABW4Q6Z0_9MICC</name>
<keyword evidence="3" id="KW-1185">Reference proteome</keyword>
<reference evidence="3" key="1">
    <citation type="journal article" date="2019" name="Int. J. Syst. Evol. Microbiol.">
        <title>The Global Catalogue of Microorganisms (GCM) 10K type strain sequencing project: providing services to taxonomists for standard genome sequencing and annotation.</title>
        <authorList>
            <consortium name="The Broad Institute Genomics Platform"/>
            <consortium name="The Broad Institute Genome Sequencing Center for Infectious Disease"/>
            <person name="Wu L."/>
            <person name="Ma J."/>
        </authorList>
    </citation>
    <scope>NUCLEOTIDE SEQUENCE [LARGE SCALE GENOMIC DNA]</scope>
    <source>
        <strain evidence="3">JCM 11496</strain>
    </source>
</reference>
<protein>
    <submittedName>
        <fullName evidence="2">Uncharacterized protein</fullName>
    </submittedName>
</protein>